<comment type="subcellular location">
    <subcellularLocation>
        <location evidence="1">Nucleus</location>
    </subcellularLocation>
</comment>
<dbReference type="PANTHER" id="PTHR24392">
    <property type="entry name" value="ZINC FINGER PROTEIN"/>
    <property type="match status" value="1"/>
</dbReference>
<reference evidence="13" key="1">
    <citation type="submission" date="2023-06" db="EMBL/GenBank/DDBJ databases">
        <title>Genomic analysis of the entomopathogenic nematode Steinernema hermaphroditum.</title>
        <authorList>
            <person name="Schwarz E.M."/>
            <person name="Heppert J.K."/>
            <person name="Baniya A."/>
            <person name="Schwartz H.T."/>
            <person name="Tan C.-H."/>
            <person name="Antoshechkin I."/>
            <person name="Sternberg P.W."/>
            <person name="Goodrich-Blair H."/>
            <person name="Dillman A.R."/>
        </authorList>
    </citation>
    <scope>NUCLEOTIDE SEQUENCE</scope>
    <source>
        <strain evidence="13">PS9179</strain>
        <tissue evidence="13">Whole animal</tissue>
    </source>
</reference>
<evidence type="ECO:0000256" key="9">
    <source>
        <dbReference type="ARBA" id="ARBA00023242"/>
    </source>
</evidence>
<dbReference type="Gene3D" id="3.30.160.60">
    <property type="entry name" value="Classic Zinc Finger"/>
    <property type="match status" value="4"/>
</dbReference>
<keyword evidence="3" id="KW-0217">Developmental protein</keyword>
<protein>
    <recommendedName>
        <fullName evidence="12">C2H2-type domain-containing protein</fullName>
    </recommendedName>
</protein>
<dbReference type="InterPro" id="IPR036236">
    <property type="entry name" value="Znf_C2H2_sf"/>
</dbReference>
<dbReference type="GO" id="GO:0003677">
    <property type="term" value="F:DNA binding"/>
    <property type="evidence" value="ECO:0007669"/>
    <property type="project" value="UniProtKB-KW"/>
</dbReference>
<keyword evidence="6 10" id="KW-0863">Zinc-finger</keyword>
<feature type="compositionally biased region" description="Low complexity" evidence="11">
    <location>
        <begin position="298"/>
        <end position="314"/>
    </location>
</feature>
<dbReference type="EMBL" id="JAUCMV010000004">
    <property type="protein sequence ID" value="KAK0406756.1"/>
    <property type="molecule type" value="Genomic_DNA"/>
</dbReference>
<evidence type="ECO:0000259" key="12">
    <source>
        <dbReference type="PROSITE" id="PS50157"/>
    </source>
</evidence>
<evidence type="ECO:0000256" key="10">
    <source>
        <dbReference type="PROSITE-ProRule" id="PRU00042"/>
    </source>
</evidence>
<name>A0AA39LQV5_9BILA</name>
<dbReference type="SMART" id="SM00355">
    <property type="entry name" value="ZnF_C2H2"/>
    <property type="match status" value="9"/>
</dbReference>
<dbReference type="SUPFAM" id="SSF57667">
    <property type="entry name" value="beta-beta-alpha zinc fingers"/>
    <property type="match status" value="3"/>
</dbReference>
<feature type="compositionally biased region" description="Basic and acidic residues" evidence="11">
    <location>
        <begin position="845"/>
        <end position="862"/>
    </location>
</feature>
<feature type="domain" description="C2H2-type" evidence="12">
    <location>
        <begin position="876"/>
        <end position="903"/>
    </location>
</feature>
<feature type="compositionally biased region" description="Polar residues" evidence="11">
    <location>
        <begin position="119"/>
        <end position="153"/>
    </location>
</feature>
<feature type="compositionally biased region" description="Polar residues" evidence="11">
    <location>
        <begin position="598"/>
        <end position="609"/>
    </location>
</feature>
<keyword evidence="8" id="KW-0238">DNA-binding</keyword>
<keyword evidence="9" id="KW-0539">Nucleus</keyword>
<evidence type="ECO:0000256" key="5">
    <source>
        <dbReference type="ARBA" id="ARBA00022737"/>
    </source>
</evidence>
<dbReference type="GO" id="GO:0005634">
    <property type="term" value="C:nucleus"/>
    <property type="evidence" value="ECO:0007669"/>
    <property type="project" value="UniProtKB-SubCell"/>
</dbReference>
<evidence type="ECO:0000256" key="11">
    <source>
        <dbReference type="SAM" id="MobiDB-lite"/>
    </source>
</evidence>
<evidence type="ECO:0000313" key="14">
    <source>
        <dbReference type="Proteomes" id="UP001175271"/>
    </source>
</evidence>
<feature type="region of interest" description="Disordered" evidence="11">
    <location>
        <begin position="597"/>
        <end position="626"/>
    </location>
</feature>
<feature type="compositionally biased region" description="Low complexity" evidence="11">
    <location>
        <begin position="326"/>
        <end position="339"/>
    </location>
</feature>
<evidence type="ECO:0000256" key="8">
    <source>
        <dbReference type="ARBA" id="ARBA00023125"/>
    </source>
</evidence>
<feature type="region of interest" description="Disordered" evidence="11">
    <location>
        <begin position="93"/>
        <end position="153"/>
    </location>
</feature>
<dbReference type="GO" id="GO:0035282">
    <property type="term" value="P:segmentation"/>
    <property type="evidence" value="ECO:0007669"/>
    <property type="project" value="UniProtKB-KW"/>
</dbReference>
<dbReference type="AlphaFoldDB" id="A0AA39LQV5"/>
<feature type="compositionally biased region" description="Low complexity" evidence="11">
    <location>
        <begin position="825"/>
        <end position="841"/>
    </location>
</feature>
<keyword evidence="7" id="KW-0862">Zinc</keyword>
<feature type="compositionally biased region" description="Basic and acidic residues" evidence="11">
    <location>
        <begin position="758"/>
        <end position="769"/>
    </location>
</feature>
<evidence type="ECO:0000256" key="1">
    <source>
        <dbReference type="ARBA" id="ARBA00004123"/>
    </source>
</evidence>
<dbReference type="GO" id="GO:0008270">
    <property type="term" value="F:zinc ion binding"/>
    <property type="evidence" value="ECO:0007669"/>
    <property type="project" value="UniProtKB-KW"/>
</dbReference>
<keyword evidence="5" id="KW-0677">Repeat</keyword>
<evidence type="ECO:0000256" key="4">
    <source>
        <dbReference type="ARBA" id="ARBA00022723"/>
    </source>
</evidence>
<organism evidence="13 14">
    <name type="scientific">Steinernema hermaphroditum</name>
    <dbReference type="NCBI Taxonomy" id="289476"/>
    <lineage>
        <taxon>Eukaryota</taxon>
        <taxon>Metazoa</taxon>
        <taxon>Ecdysozoa</taxon>
        <taxon>Nematoda</taxon>
        <taxon>Chromadorea</taxon>
        <taxon>Rhabditida</taxon>
        <taxon>Tylenchina</taxon>
        <taxon>Panagrolaimomorpha</taxon>
        <taxon>Strongyloidoidea</taxon>
        <taxon>Steinernematidae</taxon>
        <taxon>Steinernema</taxon>
    </lineage>
</organism>
<feature type="compositionally biased region" description="Polar residues" evidence="11">
    <location>
        <begin position="770"/>
        <end position="782"/>
    </location>
</feature>
<dbReference type="Proteomes" id="UP001175271">
    <property type="component" value="Unassembled WGS sequence"/>
</dbReference>
<feature type="compositionally biased region" description="Basic and acidic residues" evidence="11">
    <location>
        <begin position="805"/>
        <end position="823"/>
    </location>
</feature>
<accession>A0AA39LQV5</accession>
<keyword evidence="4" id="KW-0479">Metal-binding</keyword>
<comment type="caution">
    <text evidence="13">The sequence shown here is derived from an EMBL/GenBank/DDBJ whole genome shotgun (WGS) entry which is preliminary data.</text>
</comment>
<dbReference type="PANTHER" id="PTHR24392:SF49">
    <property type="entry name" value="PROTEIN HUNCHBACK"/>
    <property type="match status" value="1"/>
</dbReference>
<feature type="compositionally biased region" description="Polar residues" evidence="11">
    <location>
        <begin position="232"/>
        <end position="249"/>
    </location>
</feature>
<evidence type="ECO:0000256" key="7">
    <source>
        <dbReference type="ARBA" id="ARBA00022833"/>
    </source>
</evidence>
<feature type="region of interest" description="Disordered" evidence="11">
    <location>
        <begin position="740"/>
        <end position="867"/>
    </location>
</feature>
<evidence type="ECO:0000256" key="3">
    <source>
        <dbReference type="ARBA" id="ARBA00022473"/>
    </source>
</evidence>
<gene>
    <name evidence="13" type="ORF">QR680_018786</name>
</gene>
<evidence type="ECO:0000256" key="6">
    <source>
        <dbReference type="ARBA" id="ARBA00022771"/>
    </source>
</evidence>
<dbReference type="GO" id="GO:0000122">
    <property type="term" value="P:negative regulation of transcription by RNA polymerase II"/>
    <property type="evidence" value="ECO:0007669"/>
    <property type="project" value="UniProtKB-ARBA"/>
</dbReference>
<dbReference type="InterPro" id="IPR013087">
    <property type="entry name" value="Znf_C2H2_type"/>
</dbReference>
<evidence type="ECO:0000313" key="13">
    <source>
        <dbReference type="EMBL" id="KAK0406756.1"/>
    </source>
</evidence>
<feature type="region of interest" description="Disordered" evidence="11">
    <location>
        <begin position="232"/>
        <end position="254"/>
    </location>
</feature>
<dbReference type="PROSITE" id="PS00028">
    <property type="entry name" value="ZINC_FINGER_C2H2_1"/>
    <property type="match status" value="3"/>
</dbReference>
<proteinExistence type="inferred from homology"/>
<feature type="domain" description="C2H2-type" evidence="12">
    <location>
        <begin position="505"/>
        <end position="534"/>
    </location>
</feature>
<feature type="region of interest" description="Disordered" evidence="11">
    <location>
        <begin position="298"/>
        <end position="351"/>
    </location>
</feature>
<dbReference type="FunFam" id="3.30.160.60:FF:000446">
    <property type="entry name" value="Zinc finger protein"/>
    <property type="match status" value="1"/>
</dbReference>
<comment type="similarity">
    <text evidence="2">Belongs to the hunchback C2H2-type zinc-finger protein family.</text>
</comment>
<sequence length="929" mass="100033">MHRFELNPSQQNTTGDQSAALVAAAAAIAAAAEGTVAAAQAGPASVAAENSNAQPPGLTWPHNTLIGVPSPIQSAPLTSWTLPTSYDYRPPTVSPAASVSSNGQQADLSSFAGLDWPGRSNSWSQPSPKTVPATTPSQFQHLLGSPNWSQSAPMSAGGIVTPTPIHPTNSSLFGMKLDQFMNAMGNTLDRPGGVGGSSLAGGTVAAAEVSPVFKTPGHLNGGIKQEILGNTPQNGSSMNGTPSSTSINGADTRKPDIERINQNRMAALRIEEKVRAEALKLAASKNHNLSLPTVSIPSVTPVVSCPSSPNTTVTNGDSEALPPPTSLSSSNGAGSASFSRAPGLGPVEPSESGNDSKFVCEVCGFSSPSKFHFNSHMNTHGDHKCRMCDYVSRTEGRLKKHMFAQHTPAQKTAVGYRDASNMKGGVGSQALAQMKALAEMTNGEHGDAEPGTSNFILENGAITKPKPTRKQREKRFICKHCDHVSSSREERWAHASTHIPPNRQLKCSREGCDFVTGYKHHLDFHLKNHDGVKPFFCTKCTYRCVNKSMLNSHMKSHSDAYLFKCADCGYAAKHSHSLHTHLNKYGHRRLPKEMVENGHTNGHAATSGSDNEEQEKSVVLSGNSPQQNSISSLLTTCPTMSSLDLPSLLLRQPDSLNFDLSQLPGPSSLAICSLCDFRSLDMNEQISHNINHLLRNQAATANLNLSALQLPESSHHGLLPSSEILGPAPLLQPHLAIAPSSTAQDTSEAMEVDGTEPLPRERSQSEDSTRTYTSSEDSNGPTGSRKRKSKATKLDAEITRISQRLQERGPHSPSSEEHNDEIHLSPSNCSSVVSNNSSTTTGHSGELRREMTENGHEEKMEDSQEAPPKAAFEWRFVCQHCEMAFHDRAIYVIHRDYHGYDSPFKCNRCGFQCTDKLSFNVHLMEAKHD</sequence>
<keyword evidence="14" id="KW-1185">Reference proteome</keyword>
<evidence type="ECO:0000256" key="2">
    <source>
        <dbReference type="ARBA" id="ARBA00007746"/>
    </source>
</evidence>
<dbReference type="PROSITE" id="PS50157">
    <property type="entry name" value="ZINC_FINGER_C2H2_2"/>
    <property type="match status" value="2"/>
</dbReference>